<name>A0A645DQ22_9ZZZZ</name>
<dbReference type="Gene3D" id="2.10.260.10">
    <property type="match status" value="1"/>
</dbReference>
<sequence length="80" mass="8991">MEVRKIFKAGNSCVISIPANMLKALGLKDGSHLTLEVNREQKSIILKPVVVKNSGMSIEFARLVDKLMVEYDYALRRLAE</sequence>
<dbReference type="GO" id="GO:0003677">
    <property type="term" value="F:DNA binding"/>
    <property type="evidence" value="ECO:0007669"/>
    <property type="project" value="InterPro"/>
</dbReference>
<gene>
    <name evidence="2" type="ORF">SDC9_138467</name>
</gene>
<protein>
    <recommendedName>
        <fullName evidence="1">SpoVT-AbrB domain-containing protein</fullName>
    </recommendedName>
</protein>
<evidence type="ECO:0000259" key="1">
    <source>
        <dbReference type="SMART" id="SM00966"/>
    </source>
</evidence>
<evidence type="ECO:0000313" key="2">
    <source>
        <dbReference type="EMBL" id="MPM91339.1"/>
    </source>
</evidence>
<dbReference type="InterPro" id="IPR037914">
    <property type="entry name" value="SpoVT-AbrB_sf"/>
</dbReference>
<accession>A0A645DQ22</accession>
<dbReference type="Pfam" id="PF04014">
    <property type="entry name" value="MazE_antitoxin"/>
    <property type="match status" value="1"/>
</dbReference>
<dbReference type="SUPFAM" id="SSF89447">
    <property type="entry name" value="AbrB/MazE/MraZ-like"/>
    <property type="match status" value="1"/>
</dbReference>
<proteinExistence type="predicted"/>
<feature type="domain" description="SpoVT-AbrB" evidence="1">
    <location>
        <begin position="7"/>
        <end position="54"/>
    </location>
</feature>
<reference evidence="2" key="1">
    <citation type="submission" date="2019-08" db="EMBL/GenBank/DDBJ databases">
        <authorList>
            <person name="Kucharzyk K."/>
            <person name="Murdoch R.W."/>
            <person name="Higgins S."/>
            <person name="Loffler F."/>
        </authorList>
    </citation>
    <scope>NUCLEOTIDE SEQUENCE</scope>
</reference>
<dbReference type="SMART" id="SM00966">
    <property type="entry name" value="SpoVT_AbrB"/>
    <property type="match status" value="1"/>
</dbReference>
<dbReference type="InterPro" id="IPR007159">
    <property type="entry name" value="SpoVT-AbrB_dom"/>
</dbReference>
<comment type="caution">
    <text evidence="2">The sequence shown here is derived from an EMBL/GenBank/DDBJ whole genome shotgun (WGS) entry which is preliminary data.</text>
</comment>
<dbReference type="AlphaFoldDB" id="A0A645DQ22"/>
<dbReference type="EMBL" id="VSSQ01038408">
    <property type="protein sequence ID" value="MPM91339.1"/>
    <property type="molecule type" value="Genomic_DNA"/>
</dbReference>
<organism evidence="2">
    <name type="scientific">bioreactor metagenome</name>
    <dbReference type="NCBI Taxonomy" id="1076179"/>
    <lineage>
        <taxon>unclassified sequences</taxon>
        <taxon>metagenomes</taxon>
        <taxon>ecological metagenomes</taxon>
    </lineage>
</organism>